<evidence type="ECO:0000313" key="5">
    <source>
        <dbReference type="Proteomes" id="UP000051184"/>
    </source>
</evidence>
<proteinExistence type="predicted"/>
<dbReference type="PROSITE" id="PS51462">
    <property type="entry name" value="NUDIX"/>
    <property type="match status" value="1"/>
</dbReference>
<evidence type="ECO:0000256" key="1">
    <source>
        <dbReference type="ARBA" id="ARBA00001946"/>
    </source>
</evidence>
<accession>A0A0P1IS81</accession>
<dbReference type="InterPro" id="IPR020084">
    <property type="entry name" value="NUDIX_hydrolase_CS"/>
</dbReference>
<evidence type="ECO:0000259" key="3">
    <source>
        <dbReference type="PROSITE" id="PS51462"/>
    </source>
</evidence>
<dbReference type="EMBL" id="CYUE01000002">
    <property type="protein sequence ID" value="CUK24597.1"/>
    <property type="molecule type" value="Genomic_DNA"/>
</dbReference>
<dbReference type="Pfam" id="PF00293">
    <property type="entry name" value="NUDIX"/>
    <property type="match status" value="1"/>
</dbReference>
<dbReference type="SUPFAM" id="SSF55811">
    <property type="entry name" value="Nudix"/>
    <property type="match status" value="1"/>
</dbReference>
<reference evidence="5" key="1">
    <citation type="submission" date="2015-09" db="EMBL/GenBank/DDBJ databases">
        <authorList>
            <person name="Rodrigo-Torres Lidia"/>
            <person name="Arahal R.David."/>
        </authorList>
    </citation>
    <scope>NUCLEOTIDE SEQUENCE [LARGE SCALE GENOMIC DNA]</scope>
    <source>
        <strain evidence="5">CECT 5114</strain>
    </source>
</reference>
<organism evidence="4 5">
    <name type="scientific">Cognatishimia activa</name>
    <dbReference type="NCBI Taxonomy" id="1715691"/>
    <lineage>
        <taxon>Bacteria</taxon>
        <taxon>Pseudomonadati</taxon>
        <taxon>Pseudomonadota</taxon>
        <taxon>Alphaproteobacteria</taxon>
        <taxon>Rhodobacterales</taxon>
        <taxon>Paracoccaceae</taxon>
        <taxon>Cognatishimia</taxon>
    </lineage>
</organism>
<dbReference type="AlphaFoldDB" id="A0A0P1IS81"/>
<dbReference type="InterPro" id="IPR000086">
    <property type="entry name" value="NUDIX_hydrolase_dom"/>
</dbReference>
<feature type="domain" description="Nudix hydrolase" evidence="3">
    <location>
        <begin position="16"/>
        <end position="149"/>
    </location>
</feature>
<evidence type="ECO:0000256" key="2">
    <source>
        <dbReference type="ARBA" id="ARBA00022801"/>
    </source>
</evidence>
<dbReference type="PANTHER" id="PTHR43046">
    <property type="entry name" value="GDP-MANNOSE MANNOSYL HYDROLASE"/>
    <property type="match status" value="1"/>
</dbReference>
<dbReference type="RefSeq" id="WP_058313596.1">
    <property type="nucleotide sequence ID" value="NZ_CYTO01000004.1"/>
</dbReference>
<keyword evidence="2 4" id="KW-0378">Hydrolase</keyword>
<dbReference type="OrthoDB" id="9816040at2"/>
<dbReference type="PANTHER" id="PTHR43046:SF16">
    <property type="entry name" value="ADP-RIBOSE PYROPHOSPHATASE YJHB-RELATED"/>
    <property type="match status" value="1"/>
</dbReference>
<gene>
    <name evidence="4" type="ORF">TA5114_00382</name>
</gene>
<sequence>MIRRFGTPPKTGQVYKPRPGAYVILLRGDKILVTRQDASDKLPEPELQLPGGGIDPGESPITALHREVLEETGWRISKPRRLGAFRRFAYMAEYEKFADKLCTIYLARPVCRLGHPTEPGHTAVWLHREEARYMLANSGDRHFIDLAHF</sequence>
<dbReference type="PROSITE" id="PS00893">
    <property type="entry name" value="NUDIX_BOX"/>
    <property type="match status" value="1"/>
</dbReference>
<dbReference type="STRING" id="1715691.TA5113_00445"/>
<comment type="cofactor">
    <cofactor evidence="1">
        <name>Mg(2+)</name>
        <dbReference type="ChEBI" id="CHEBI:18420"/>
    </cofactor>
</comment>
<name>A0A0P1IS81_9RHOB</name>
<dbReference type="InterPro" id="IPR015797">
    <property type="entry name" value="NUDIX_hydrolase-like_dom_sf"/>
</dbReference>
<keyword evidence="5" id="KW-1185">Reference proteome</keyword>
<dbReference type="Proteomes" id="UP000051184">
    <property type="component" value="Unassembled WGS sequence"/>
</dbReference>
<dbReference type="GO" id="GO:0016787">
    <property type="term" value="F:hydrolase activity"/>
    <property type="evidence" value="ECO:0007669"/>
    <property type="project" value="UniProtKB-KW"/>
</dbReference>
<evidence type="ECO:0000313" key="4">
    <source>
        <dbReference type="EMBL" id="CUK24597.1"/>
    </source>
</evidence>
<dbReference type="Gene3D" id="3.90.79.10">
    <property type="entry name" value="Nucleoside Triphosphate Pyrophosphohydrolase"/>
    <property type="match status" value="1"/>
</dbReference>
<protein>
    <submittedName>
        <fullName evidence="4">RNA pyrophosphohydrolase</fullName>
    </submittedName>
</protein>